<name>A0ABQ8P4C8_9CRYT</name>
<organism evidence="3 4">
    <name type="scientific">Cryptosporidium canis</name>
    <dbReference type="NCBI Taxonomy" id="195482"/>
    <lineage>
        <taxon>Eukaryota</taxon>
        <taxon>Sar</taxon>
        <taxon>Alveolata</taxon>
        <taxon>Apicomplexa</taxon>
        <taxon>Conoidasida</taxon>
        <taxon>Coccidia</taxon>
        <taxon>Eucoccidiorida</taxon>
        <taxon>Eimeriorina</taxon>
        <taxon>Cryptosporidiidae</taxon>
        <taxon>Cryptosporidium</taxon>
    </lineage>
</organism>
<accession>A0ABQ8P4C8</accession>
<dbReference type="Proteomes" id="UP001071777">
    <property type="component" value="Unassembled WGS sequence"/>
</dbReference>
<feature type="coiled-coil region" evidence="1">
    <location>
        <begin position="203"/>
        <end position="283"/>
    </location>
</feature>
<feature type="region of interest" description="Disordered" evidence="2">
    <location>
        <begin position="571"/>
        <end position="592"/>
    </location>
</feature>
<protein>
    <submittedName>
        <fullName evidence="3">Uncharacterized protein</fullName>
    </submittedName>
</protein>
<evidence type="ECO:0000313" key="4">
    <source>
        <dbReference type="Proteomes" id="UP001071777"/>
    </source>
</evidence>
<proteinExistence type="predicted"/>
<gene>
    <name evidence="3" type="ORF">OJ252_2743</name>
</gene>
<comment type="caution">
    <text evidence="3">The sequence shown here is derived from an EMBL/GenBank/DDBJ whole genome shotgun (WGS) entry which is preliminary data.</text>
</comment>
<keyword evidence="4" id="KW-1185">Reference proteome</keyword>
<dbReference type="EMBL" id="JAPCXB010000114">
    <property type="protein sequence ID" value="KAJ1607774.1"/>
    <property type="molecule type" value="Genomic_DNA"/>
</dbReference>
<keyword evidence="1" id="KW-0175">Coiled coil</keyword>
<reference evidence="3" key="1">
    <citation type="submission" date="2022-10" db="EMBL/GenBank/DDBJ databases">
        <title>Adaptive evolution leads to modifications in subtelomeric GC content in a zoonotic Cryptosporidium species.</title>
        <authorList>
            <person name="Li J."/>
            <person name="Feng Y."/>
            <person name="Xiao L."/>
        </authorList>
    </citation>
    <scope>NUCLEOTIDE SEQUENCE</scope>
    <source>
        <strain evidence="3">25894</strain>
    </source>
</reference>
<evidence type="ECO:0000256" key="2">
    <source>
        <dbReference type="SAM" id="MobiDB-lite"/>
    </source>
</evidence>
<feature type="coiled-coil region" evidence="1">
    <location>
        <begin position="80"/>
        <end position="174"/>
    </location>
</feature>
<feature type="region of interest" description="Disordered" evidence="2">
    <location>
        <begin position="523"/>
        <end position="547"/>
    </location>
</feature>
<feature type="region of interest" description="Disordered" evidence="2">
    <location>
        <begin position="449"/>
        <end position="474"/>
    </location>
</feature>
<sequence length="592" mass="67554">MIGCKKDDSESEVFNILNNEQGLVEDLRKANLIYDEISQRISSEKGNAVDVKNQVESLIQIIDQVKEMEDQIVDYLRAQKVVQERTRSEMEDKYKKALEERSGEKRSKEEELDEMMCKIKDKERELNTMNVMIKDVSKDNDSNLKLIQSWDERRVKWESVVEEQERRVEQLTDLSEYLSVRFKDLSEEYDQILQEKKGLMASKDNLEVLVDKSKKEAEEKIRELSIIDSEVRGELEAKTKESEEVSAEIAILRGRNESYESEAAALREEKARLESEMVSRMDEVRIGKEELLRMSDTLDQKRLETAKFMQELVENRRYLEEIDKLNTSLENKRDRLNQIDRMSDSSHNYDRLVELEHISEANGLLEQEISSLSSRIDQDESFLVEEISRLKELKVDISVAEIEQSLAELECEVLEAKSGKSSIVESFVVSEADTEEIVGQITKISQLLSGEEGNGSGSQGRATSARGRKGRLKRSKAINTQEMEQVLIQSLRLIQRIDQSRVESVSGASECRETGQRPCAVVGEEEGESVGNPAAKSLESPKSGVSGFGKRVMISSRRLLTPRKGLFAPIPQYNRHRGSRCGDDDTLFGSDL</sequence>
<evidence type="ECO:0000313" key="3">
    <source>
        <dbReference type="EMBL" id="KAJ1607774.1"/>
    </source>
</evidence>
<evidence type="ECO:0000256" key="1">
    <source>
        <dbReference type="SAM" id="Coils"/>
    </source>
</evidence>
<feature type="coiled-coil region" evidence="1">
    <location>
        <begin position="315"/>
        <end position="342"/>
    </location>
</feature>